<evidence type="ECO:0000256" key="15">
    <source>
        <dbReference type="ARBA" id="ARBA00023170"/>
    </source>
</evidence>
<dbReference type="Gene3D" id="3.30.450.40">
    <property type="match status" value="1"/>
</dbReference>
<dbReference type="EMBL" id="JAGSGD010000001">
    <property type="protein sequence ID" value="MBR7620797.1"/>
    <property type="molecule type" value="Genomic_DNA"/>
</dbReference>
<dbReference type="InterPro" id="IPR036890">
    <property type="entry name" value="HATPase_C_sf"/>
</dbReference>
<protein>
    <recommendedName>
        <fullName evidence="2">histidine kinase</fullName>
        <ecNumber evidence="2">2.7.13.3</ecNumber>
    </recommendedName>
</protein>
<dbReference type="Pfam" id="PF07536">
    <property type="entry name" value="HWE_HK"/>
    <property type="match status" value="1"/>
</dbReference>
<dbReference type="Pfam" id="PF08447">
    <property type="entry name" value="PAS_3"/>
    <property type="match status" value="1"/>
</dbReference>
<proteinExistence type="predicted"/>
<dbReference type="InterPro" id="IPR003018">
    <property type="entry name" value="GAF"/>
</dbReference>
<keyword evidence="14" id="KW-0843">Virulence</keyword>
<evidence type="ECO:0000259" key="17">
    <source>
        <dbReference type="PROSITE" id="PS50113"/>
    </source>
</evidence>
<evidence type="ECO:0000256" key="6">
    <source>
        <dbReference type="ARBA" id="ARBA00022630"/>
    </source>
</evidence>
<keyword evidence="5" id="KW-0716">Sensory transduction</keyword>
<organism evidence="18 19">
    <name type="scientific">Phenylobacterium glaciei</name>
    <dbReference type="NCBI Taxonomy" id="2803784"/>
    <lineage>
        <taxon>Bacteria</taxon>
        <taxon>Pseudomonadati</taxon>
        <taxon>Pseudomonadota</taxon>
        <taxon>Alphaproteobacteria</taxon>
        <taxon>Caulobacterales</taxon>
        <taxon>Caulobacteraceae</taxon>
        <taxon>Phenylobacterium</taxon>
    </lineage>
</organism>
<dbReference type="SMART" id="SM00086">
    <property type="entry name" value="PAC"/>
    <property type="match status" value="1"/>
</dbReference>
<keyword evidence="3" id="KW-0600">Photoreceptor protein</keyword>
<comment type="caution">
    <text evidence="18">The sequence shown here is derived from an EMBL/GenBank/DDBJ whole genome shotgun (WGS) entry which is preliminary data.</text>
</comment>
<evidence type="ECO:0000256" key="7">
    <source>
        <dbReference type="ARBA" id="ARBA00022643"/>
    </source>
</evidence>
<dbReference type="PROSITE" id="PS50112">
    <property type="entry name" value="PAS"/>
    <property type="match status" value="1"/>
</dbReference>
<comment type="catalytic activity">
    <reaction evidence="1">
        <text>ATP + protein L-histidine = ADP + protein N-phospho-L-histidine.</text>
        <dbReference type="EC" id="2.7.13.3"/>
    </reaction>
</comment>
<dbReference type="RefSeq" id="WP_215341520.1">
    <property type="nucleotide sequence ID" value="NZ_JAGSGD010000001.1"/>
</dbReference>
<keyword evidence="11" id="KW-0418">Kinase</keyword>
<keyword evidence="19" id="KW-1185">Reference proteome</keyword>
<dbReference type="InterPro" id="IPR029016">
    <property type="entry name" value="GAF-like_dom_sf"/>
</dbReference>
<evidence type="ECO:0000256" key="13">
    <source>
        <dbReference type="ARBA" id="ARBA00022991"/>
    </source>
</evidence>
<dbReference type="InterPro" id="IPR000014">
    <property type="entry name" value="PAS"/>
</dbReference>
<keyword evidence="4" id="KW-0597">Phosphoprotein</keyword>
<dbReference type="GO" id="GO:0004673">
    <property type="term" value="F:protein histidine kinase activity"/>
    <property type="evidence" value="ECO:0007669"/>
    <property type="project" value="UniProtKB-EC"/>
</dbReference>
<keyword evidence="7" id="KW-0288">FMN</keyword>
<dbReference type="SUPFAM" id="SSF55785">
    <property type="entry name" value="PYP-like sensor domain (PAS domain)"/>
    <property type="match status" value="1"/>
</dbReference>
<accession>A0A941D398</accession>
<gene>
    <name evidence="18" type="ORF">JKL49_15490</name>
</gene>
<evidence type="ECO:0000256" key="14">
    <source>
        <dbReference type="ARBA" id="ARBA00023026"/>
    </source>
</evidence>
<keyword evidence="6" id="KW-0285">Flavoprotein</keyword>
<dbReference type="PANTHER" id="PTHR41523:SF8">
    <property type="entry name" value="ETHYLENE RESPONSE SENSOR PROTEIN"/>
    <property type="match status" value="1"/>
</dbReference>
<evidence type="ECO:0000256" key="12">
    <source>
        <dbReference type="ARBA" id="ARBA00022840"/>
    </source>
</evidence>
<dbReference type="SMART" id="SM00091">
    <property type="entry name" value="PAS"/>
    <property type="match status" value="1"/>
</dbReference>
<evidence type="ECO:0000256" key="2">
    <source>
        <dbReference type="ARBA" id="ARBA00012438"/>
    </source>
</evidence>
<evidence type="ECO:0000256" key="5">
    <source>
        <dbReference type="ARBA" id="ARBA00022606"/>
    </source>
</evidence>
<dbReference type="InterPro" id="IPR000700">
    <property type="entry name" value="PAS-assoc_C"/>
</dbReference>
<dbReference type="NCBIfam" id="TIGR00229">
    <property type="entry name" value="sensory_box"/>
    <property type="match status" value="1"/>
</dbReference>
<evidence type="ECO:0000313" key="18">
    <source>
        <dbReference type="EMBL" id="MBR7620797.1"/>
    </source>
</evidence>
<evidence type="ECO:0000256" key="4">
    <source>
        <dbReference type="ARBA" id="ARBA00022553"/>
    </source>
</evidence>
<dbReference type="AlphaFoldDB" id="A0A941D398"/>
<evidence type="ECO:0000256" key="11">
    <source>
        <dbReference type="ARBA" id="ARBA00022777"/>
    </source>
</evidence>
<evidence type="ECO:0000256" key="9">
    <source>
        <dbReference type="ARBA" id="ARBA00022737"/>
    </source>
</evidence>
<keyword evidence="9" id="KW-0677">Repeat</keyword>
<dbReference type="Gene3D" id="3.30.450.20">
    <property type="entry name" value="PAS domain"/>
    <property type="match status" value="1"/>
</dbReference>
<dbReference type="PROSITE" id="PS50113">
    <property type="entry name" value="PAC"/>
    <property type="match status" value="1"/>
</dbReference>
<dbReference type="Pfam" id="PF01590">
    <property type="entry name" value="GAF"/>
    <property type="match status" value="1"/>
</dbReference>
<evidence type="ECO:0000256" key="3">
    <source>
        <dbReference type="ARBA" id="ARBA00022543"/>
    </source>
</evidence>
<keyword evidence="12" id="KW-0067">ATP-binding</keyword>
<dbReference type="InterPro" id="IPR001610">
    <property type="entry name" value="PAC"/>
</dbReference>
<keyword evidence="10" id="KW-0547">Nucleotide-binding</keyword>
<evidence type="ECO:0000256" key="8">
    <source>
        <dbReference type="ARBA" id="ARBA00022679"/>
    </source>
</evidence>
<dbReference type="SUPFAM" id="SSF55781">
    <property type="entry name" value="GAF domain-like"/>
    <property type="match status" value="1"/>
</dbReference>
<dbReference type="EC" id="2.7.13.3" evidence="2"/>
<evidence type="ECO:0000256" key="1">
    <source>
        <dbReference type="ARBA" id="ARBA00000085"/>
    </source>
</evidence>
<keyword evidence="15" id="KW-0675">Receptor</keyword>
<name>A0A941D398_9CAUL</name>
<dbReference type="SMART" id="SM00911">
    <property type="entry name" value="HWE_HK"/>
    <property type="match status" value="1"/>
</dbReference>
<dbReference type="PANTHER" id="PTHR41523">
    <property type="entry name" value="TWO-COMPONENT SYSTEM SENSOR PROTEIN"/>
    <property type="match status" value="1"/>
</dbReference>
<evidence type="ECO:0000259" key="16">
    <source>
        <dbReference type="PROSITE" id="PS50112"/>
    </source>
</evidence>
<dbReference type="InterPro" id="IPR035965">
    <property type="entry name" value="PAS-like_dom_sf"/>
</dbReference>
<feature type="domain" description="PAS" evidence="16">
    <location>
        <begin position="169"/>
        <end position="239"/>
    </location>
</feature>
<dbReference type="GO" id="GO:0009881">
    <property type="term" value="F:photoreceptor activity"/>
    <property type="evidence" value="ECO:0007669"/>
    <property type="project" value="UniProtKB-KW"/>
</dbReference>
<dbReference type="Proteomes" id="UP000622580">
    <property type="component" value="Unassembled WGS sequence"/>
</dbReference>
<dbReference type="Gene3D" id="3.30.565.10">
    <property type="entry name" value="Histidine kinase-like ATPase, C-terminal domain"/>
    <property type="match status" value="1"/>
</dbReference>
<sequence length="497" mass="54640">MTEAESKDARVRSLMATGILDTEAETAFDDVVRLAALVCKTPIAVVSFVDAERQWFKAKVGLEVSETPVEMAICRHVLVCEDIEVFPDLTKDTRTVGNVLVTETPSLRFYAGARVDSPDGVPIGSVAVIDTVPRPEGLTAEQTETLLALARQVMAQLAMRAQAVKLKDGEDRFRAIADSMPQMVWSTLPDGYHDYYNARWYEFTGMEPGATDGEAWNDMFHPDDRERAWALWSHSLETGVPYEIEYRLRRHDGAYRWTLGRALPIRDEAGYITRWFGTCTDIDDAKRLAEERELVSQELSHRIKNIFAVISGLISLSARTHPESKAYAMALRDRVMALGRAHDFVRPHSKVSQPNARAATAFALLSELFSPYDGAGGLRISLEGDDIGIDDRAATPLALIFHELATNAAKYGALSAAGGHVSITANRMGDDYRLIWRETGGPAVAGPPAVEGFGSTLSKVSVEGQLGGTLVREWLPQGLQVTMVAPAKSYTRPSRVN</sequence>
<dbReference type="GO" id="GO:0005524">
    <property type="term" value="F:ATP binding"/>
    <property type="evidence" value="ECO:0007669"/>
    <property type="project" value="UniProtKB-KW"/>
</dbReference>
<dbReference type="SUPFAM" id="SSF55874">
    <property type="entry name" value="ATPase domain of HSP90 chaperone/DNA topoisomerase II/histidine kinase"/>
    <property type="match status" value="1"/>
</dbReference>
<dbReference type="FunFam" id="3.30.450.20:FF:000099">
    <property type="entry name" value="Sensory box sensor histidine kinase"/>
    <property type="match status" value="1"/>
</dbReference>
<feature type="domain" description="PAC" evidence="17">
    <location>
        <begin position="242"/>
        <end position="294"/>
    </location>
</feature>
<dbReference type="InterPro" id="IPR013655">
    <property type="entry name" value="PAS_fold_3"/>
</dbReference>
<dbReference type="InterPro" id="IPR011102">
    <property type="entry name" value="Sig_transdc_His_kinase_HWE"/>
</dbReference>
<keyword evidence="13" id="KW-0157">Chromophore</keyword>
<dbReference type="SMART" id="SM00065">
    <property type="entry name" value="GAF"/>
    <property type="match status" value="1"/>
</dbReference>
<evidence type="ECO:0000256" key="10">
    <source>
        <dbReference type="ARBA" id="ARBA00022741"/>
    </source>
</evidence>
<dbReference type="CDD" id="cd00130">
    <property type="entry name" value="PAS"/>
    <property type="match status" value="1"/>
</dbReference>
<evidence type="ECO:0000313" key="19">
    <source>
        <dbReference type="Proteomes" id="UP000622580"/>
    </source>
</evidence>
<keyword evidence="8" id="KW-0808">Transferase</keyword>
<reference evidence="18" key="1">
    <citation type="submission" date="2021-04" db="EMBL/GenBank/DDBJ databases">
        <title>Draft genome assembly of strain Phenylobacterium sp. 20VBR1 using MiniION and Illumina platforms.</title>
        <authorList>
            <person name="Thomas F.A."/>
            <person name="Krishnan K.P."/>
            <person name="Sinha R.K."/>
        </authorList>
    </citation>
    <scope>NUCLEOTIDE SEQUENCE</scope>
    <source>
        <strain evidence="18">20VBR1</strain>
    </source>
</reference>